<dbReference type="InterPro" id="IPR051045">
    <property type="entry name" value="TonB-dependent_transducer"/>
</dbReference>
<evidence type="ECO:0000256" key="9">
    <source>
        <dbReference type="ARBA" id="ARBA00023136"/>
    </source>
</evidence>
<evidence type="ECO:0000256" key="5">
    <source>
        <dbReference type="ARBA" id="ARBA00022519"/>
    </source>
</evidence>
<sequence>MTAQEQNTSNWLLRGFICLSMVIHFFIFLHMAGIYKNNAMSYIEFTMHEFSKPNIRHIPTPRMRQKNPDISKVQQIKTRKLIIPQFKMEKVQTHQMDNSYEKISMPGFTDTIKISDMTINSIADINAFHEPVKFTTAKEYFEMLNLRINSAKEYPEYAKSRHLEGRVTVEFVLQKDGVLNNIKVAKSSRHERLDNAAIEAVKRASPFPRPPSFLFKTPITLQVNIMFEMA</sequence>
<protein>
    <submittedName>
        <fullName evidence="12">TonB related protein</fullName>
    </submittedName>
</protein>
<keyword evidence="6 10" id="KW-0812">Transmembrane</keyword>
<dbReference type="PRINTS" id="PR01374">
    <property type="entry name" value="TONBPROTEIN"/>
</dbReference>
<dbReference type="SUPFAM" id="SSF74653">
    <property type="entry name" value="TolA/TonB C-terminal domain"/>
    <property type="match status" value="1"/>
</dbReference>
<evidence type="ECO:0000256" key="3">
    <source>
        <dbReference type="ARBA" id="ARBA00022448"/>
    </source>
</evidence>
<dbReference type="EMBL" id="FO203503">
    <property type="protein sequence ID" value="CCK82119.1"/>
    <property type="molecule type" value="Genomic_DNA"/>
</dbReference>
<dbReference type="GO" id="GO:0031992">
    <property type="term" value="F:energy transducer activity"/>
    <property type="evidence" value="ECO:0007669"/>
    <property type="project" value="InterPro"/>
</dbReference>
<evidence type="ECO:0000256" key="7">
    <source>
        <dbReference type="ARBA" id="ARBA00022927"/>
    </source>
</evidence>
<evidence type="ECO:0000256" key="6">
    <source>
        <dbReference type="ARBA" id="ARBA00022692"/>
    </source>
</evidence>
<dbReference type="AlphaFoldDB" id="K0NCD7"/>
<dbReference type="InterPro" id="IPR003538">
    <property type="entry name" value="TonB"/>
</dbReference>
<dbReference type="Proteomes" id="UP000007347">
    <property type="component" value="Chromosome"/>
</dbReference>
<gene>
    <name evidence="12" type="ordered locus">TOL2_C39640</name>
</gene>
<evidence type="ECO:0000259" key="11">
    <source>
        <dbReference type="PROSITE" id="PS52015"/>
    </source>
</evidence>
<accession>K0NCD7</accession>
<keyword evidence="9 10" id="KW-0472">Membrane</keyword>
<evidence type="ECO:0000256" key="1">
    <source>
        <dbReference type="ARBA" id="ARBA00004383"/>
    </source>
</evidence>
<comment type="similarity">
    <text evidence="2">Belongs to the TonB family.</text>
</comment>
<evidence type="ECO:0000256" key="8">
    <source>
        <dbReference type="ARBA" id="ARBA00022989"/>
    </source>
</evidence>
<feature type="domain" description="TonB C-terminal" evidence="11">
    <location>
        <begin position="139"/>
        <end position="230"/>
    </location>
</feature>
<dbReference type="GO" id="GO:0030288">
    <property type="term" value="C:outer membrane-bounded periplasmic space"/>
    <property type="evidence" value="ECO:0007669"/>
    <property type="project" value="InterPro"/>
</dbReference>
<dbReference type="PROSITE" id="PS52015">
    <property type="entry name" value="TONB_CTD"/>
    <property type="match status" value="1"/>
</dbReference>
<dbReference type="InterPro" id="IPR006260">
    <property type="entry name" value="TonB/TolA_C"/>
</dbReference>
<keyword evidence="3" id="KW-0813">Transport</keyword>
<dbReference type="NCBIfam" id="TIGR01352">
    <property type="entry name" value="tonB_Cterm"/>
    <property type="match status" value="1"/>
</dbReference>
<dbReference type="GO" id="GO:0015891">
    <property type="term" value="P:siderophore transport"/>
    <property type="evidence" value="ECO:0007669"/>
    <property type="project" value="InterPro"/>
</dbReference>
<evidence type="ECO:0000313" key="12">
    <source>
        <dbReference type="EMBL" id="CCK82119.1"/>
    </source>
</evidence>
<name>K0NCD7_DESTT</name>
<reference evidence="12 13" key="1">
    <citation type="journal article" date="2013" name="Environ. Microbiol.">
        <title>Complete genome, catabolic sub-proteomes and key-metabolites of Desulfobacula toluolica Tol2, a marine, aromatic compound-degrading, sulfate-reducing bacterium.</title>
        <authorList>
            <person name="Wohlbrand L."/>
            <person name="Jacob J.H."/>
            <person name="Kube M."/>
            <person name="Mussmann M."/>
            <person name="Jarling R."/>
            <person name="Beck A."/>
            <person name="Amann R."/>
            <person name="Wilkes H."/>
            <person name="Reinhardt R."/>
            <person name="Rabus R."/>
        </authorList>
    </citation>
    <scope>NUCLEOTIDE SEQUENCE [LARGE SCALE GENOMIC DNA]</scope>
    <source>
        <strain evidence="13">DSM 7467 / Tol2</strain>
    </source>
</reference>
<dbReference type="HOGENOM" id="CLU_1203264_0_0_7"/>
<dbReference type="GO" id="GO:0055085">
    <property type="term" value="P:transmembrane transport"/>
    <property type="evidence" value="ECO:0007669"/>
    <property type="project" value="InterPro"/>
</dbReference>
<evidence type="ECO:0000256" key="2">
    <source>
        <dbReference type="ARBA" id="ARBA00006555"/>
    </source>
</evidence>
<keyword evidence="7" id="KW-0653">Protein transport</keyword>
<dbReference type="Gene3D" id="3.30.1150.10">
    <property type="match status" value="1"/>
</dbReference>
<keyword evidence="5" id="KW-0997">Cell inner membrane</keyword>
<dbReference type="RefSeq" id="WP_014959299.1">
    <property type="nucleotide sequence ID" value="NC_018645.1"/>
</dbReference>
<evidence type="ECO:0000256" key="4">
    <source>
        <dbReference type="ARBA" id="ARBA00022475"/>
    </source>
</evidence>
<comment type="subcellular location">
    <subcellularLocation>
        <location evidence="1">Cell inner membrane</location>
        <topology evidence="1">Single-pass membrane protein</topology>
        <orientation evidence="1">Periplasmic side</orientation>
    </subcellularLocation>
</comment>
<keyword evidence="13" id="KW-1185">Reference proteome</keyword>
<dbReference type="STRING" id="651182.TOL2_C39640"/>
<keyword evidence="8 10" id="KW-1133">Transmembrane helix</keyword>
<evidence type="ECO:0000256" key="10">
    <source>
        <dbReference type="SAM" id="Phobius"/>
    </source>
</evidence>
<feature type="transmembrane region" description="Helical" evidence="10">
    <location>
        <begin position="12"/>
        <end position="35"/>
    </location>
</feature>
<dbReference type="PANTHER" id="PTHR33446:SF2">
    <property type="entry name" value="PROTEIN TONB"/>
    <property type="match status" value="1"/>
</dbReference>
<dbReference type="GO" id="GO:0015031">
    <property type="term" value="P:protein transport"/>
    <property type="evidence" value="ECO:0007669"/>
    <property type="project" value="UniProtKB-KW"/>
</dbReference>
<dbReference type="InterPro" id="IPR037682">
    <property type="entry name" value="TonB_C"/>
</dbReference>
<keyword evidence="4" id="KW-1003">Cell membrane</keyword>
<dbReference type="GO" id="GO:0098797">
    <property type="term" value="C:plasma membrane protein complex"/>
    <property type="evidence" value="ECO:0007669"/>
    <property type="project" value="TreeGrafter"/>
</dbReference>
<evidence type="ECO:0000313" key="13">
    <source>
        <dbReference type="Proteomes" id="UP000007347"/>
    </source>
</evidence>
<dbReference type="OrthoDB" id="5525691at2"/>
<dbReference type="KEGG" id="dto:TOL2_C39640"/>
<dbReference type="PANTHER" id="PTHR33446">
    <property type="entry name" value="PROTEIN TONB-RELATED"/>
    <property type="match status" value="1"/>
</dbReference>
<organism evidence="12 13">
    <name type="scientific">Desulfobacula toluolica (strain DSM 7467 / Tol2)</name>
    <dbReference type="NCBI Taxonomy" id="651182"/>
    <lineage>
        <taxon>Bacteria</taxon>
        <taxon>Pseudomonadati</taxon>
        <taxon>Thermodesulfobacteriota</taxon>
        <taxon>Desulfobacteria</taxon>
        <taxon>Desulfobacterales</taxon>
        <taxon>Desulfobacteraceae</taxon>
        <taxon>Desulfobacula</taxon>
    </lineage>
</organism>
<proteinExistence type="inferred from homology"/>
<dbReference type="Pfam" id="PF03544">
    <property type="entry name" value="TonB_C"/>
    <property type="match status" value="1"/>
</dbReference>